<dbReference type="STRING" id="1429043.X474_25295"/>
<keyword evidence="2 6" id="KW-0349">Heme</keyword>
<gene>
    <name evidence="9" type="ORF">X474_25295</name>
</gene>
<dbReference type="AlphaFoldDB" id="A0A0D2JNK8"/>
<evidence type="ECO:0000256" key="3">
    <source>
        <dbReference type="ARBA" id="ARBA00022723"/>
    </source>
</evidence>
<evidence type="ECO:0000256" key="4">
    <source>
        <dbReference type="ARBA" id="ARBA00022982"/>
    </source>
</evidence>
<dbReference type="Gene3D" id="3.90.10.10">
    <property type="entry name" value="Cytochrome C3"/>
    <property type="match status" value="1"/>
</dbReference>
<dbReference type="InParanoid" id="A0A0D2JNK8"/>
<dbReference type="SUPFAM" id="SSF48695">
    <property type="entry name" value="Multiheme cytochromes"/>
    <property type="match status" value="1"/>
</dbReference>
<feature type="binding site" description="axial binding residue" evidence="6">
    <location>
        <position position="91"/>
    </location>
    <ligand>
        <name>heme c</name>
        <dbReference type="ChEBI" id="CHEBI:61717"/>
        <label>1</label>
    </ligand>
    <ligandPart>
        <name>Fe</name>
        <dbReference type="ChEBI" id="CHEBI:18248"/>
    </ligandPart>
</feature>
<dbReference type="InterPro" id="IPR020942">
    <property type="entry name" value="Cyt_c_III_dom"/>
</dbReference>
<sequence>MKKGMLAIVVCLGLVAAAMVGSNSWAQKTPSGEVQDEINIESPVFPKHRKPAVHFTHKKHSVDYKLKCDSCHHDYKDGKNMWKEGDKVQKCEACHTSPKKNKGKLLSLMNAFHKNCKACHKEVGDPKKAPTKCNGCHKK</sequence>
<feature type="chain" id="PRO_5002256191" evidence="7">
    <location>
        <begin position="27"/>
        <end position="139"/>
    </location>
</feature>
<feature type="binding site" description="axial binding residue" evidence="6">
    <location>
        <position position="119"/>
    </location>
    <ligand>
        <name>heme c</name>
        <dbReference type="ChEBI" id="CHEBI:61717"/>
        <label>1</label>
    </ligand>
    <ligandPart>
        <name>Fe</name>
        <dbReference type="ChEBI" id="CHEBI:18248"/>
    </ligandPart>
</feature>
<dbReference type="EMBL" id="AZAC01000067">
    <property type="protein sequence ID" value="KIX11070.1"/>
    <property type="molecule type" value="Genomic_DNA"/>
</dbReference>
<name>A0A0D2JNK8_9BACT</name>
<feature type="binding site" description="covalent" evidence="6">
    <location>
        <position position="136"/>
    </location>
    <ligand>
        <name>heme c</name>
        <dbReference type="ChEBI" id="CHEBI:61717"/>
        <label>4</label>
    </ligand>
</feature>
<dbReference type="GO" id="GO:0009055">
    <property type="term" value="F:electron transfer activity"/>
    <property type="evidence" value="ECO:0007669"/>
    <property type="project" value="InterPro"/>
</dbReference>
<dbReference type="PRINTS" id="PR00609">
    <property type="entry name" value="CYTOCHROMEC3"/>
</dbReference>
<protein>
    <submittedName>
        <fullName evidence="9">Chain A cytochrome C3 From Desulfomicrobium Baculatus</fullName>
    </submittedName>
</protein>
<feature type="binding site" description="axial binding residue" evidence="6">
    <location>
        <position position="60"/>
    </location>
    <ligand>
        <name>heme c</name>
        <dbReference type="ChEBI" id="CHEBI:61717"/>
        <label>1</label>
    </ligand>
    <ligandPart>
        <name>Fe</name>
        <dbReference type="ChEBI" id="CHEBI:18248"/>
    </ligandPart>
</feature>
<dbReference type="OrthoDB" id="5421852at2"/>
<evidence type="ECO:0000256" key="2">
    <source>
        <dbReference type="ARBA" id="ARBA00022617"/>
    </source>
</evidence>
<dbReference type="CDD" id="cd08168">
    <property type="entry name" value="Cytochrom_C3"/>
    <property type="match status" value="1"/>
</dbReference>
<evidence type="ECO:0000313" key="9">
    <source>
        <dbReference type="EMBL" id="KIX11070.1"/>
    </source>
</evidence>
<keyword evidence="10" id="KW-1185">Reference proteome</keyword>
<keyword evidence="4" id="KW-0249">Electron transport</keyword>
<keyword evidence="7" id="KW-0732">Signal</keyword>
<evidence type="ECO:0000313" key="10">
    <source>
        <dbReference type="Proteomes" id="UP000032233"/>
    </source>
</evidence>
<evidence type="ECO:0000259" key="8">
    <source>
        <dbReference type="Pfam" id="PF02085"/>
    </source>
</evidence>
<feature type="binding site" description="axial binding residue" evidence="6">
    <location>
        <position position="137"/>
    </location>
    <ligand>
        <name>heme c</name>
        <dbReference type="ChEBI" id="CHEBI:61717"/>
        <label>4</label>
    </ligand>
    <ligandPart>
        <name>Fe</name>
        <dbReference type="ChEBI" id="CHEBI:18248"/>
    </ligandPart>
</feature>
<feature type="binding site" description="axial binding residue" evidence="6">
    <location>
        <position position="68"/>
    </location>
    <ligand>
        <name>heme c</name>
        <dbReference type="ChEBI" id="CHEBI:61717"/>
        <label>1</label>
    </ligand>
    <ligandPart>
        <name>Fe</name>
        <dbReference type="ChEBI" id="CHEBI:18248"/>
    </ligandPart>
</feature>
<keyword evidence="1" id="KW-0813">Transport</keyword>
<dbReference type="Pfam" id="PF02085">
    <property type="entry name" value="Cytochrom_CIII"/>
    <property type="match status" value="1"/>
</dbReference>
<accession>A0A0D2JNK8</accession>
<organism evidence="9 10">
    <name type="scientific">Dethiosulfatarculus sandiegensis</name>
    <dbReference type="NCBI Taxonomy" id="1429043"/>
    <lineage>
        <taxon>Bacteria</taxon>
        <taxon>Pseudomonadati</taxon>
        <taxon>Thermodesulfobacteriota</taxon>
        <taxon>Desulfarculia</taxon>
        <taxon>Desulfarculales</taxon>
        <taxon>Desulfarculaceae</taxon>
        <taxon>Dethiosulfatarculus</taxon>
    </lineage>
</organism>
<dbReference type="InterPro" id="IPR002322">
    <property type="entry name" value="Cyt_c_III"/>
</dbReference>
<keyword evidence="5 6" id="KW-0408">Iron</keyword>
<dbReference type="Proteomes" id="UP000032233">
    <property type="component" value="Unassembled WGS sequence"/>
</dbReference>
<comment type="cofactor">
    <cofactor evidence="6">
        <name>heme c</name>
        <dbReference type="ChEBI" id="CHEBI:61717"/>
    </cofactor>
    <text evidence="6">Binds 4 heme c groups covalently per monomer.</text>
</comment>
<feature type="binding site" description="axial binding residue" evidence="6">
    <location>
        <position position="72"/>
    </location>
    <ligand>
        <name>heme c</name>
        <dbReference type="ChEBI" id="CHEBI:61717"/>
        <label>1</label>
    </ligand>
    <ligandPart>
        <name>Fe</name>
        <dbReference type="ChEBI" id="CHEBI:18248"/>
    </ligandPart>
</feature>
<keyword evidence="3 6" id="KW-0479">Metal-binding</keyword>
<feature type="binding site" description="axial binding residue" evidence="6">
    <location>
        <position position="120"/>
    </location>
    <ligand>
        <name>heme c</name>
        <dbReference type="ChEBI" id="CHEBI:61717"/>
        <label>1</label>
    </ligand>
    <ligandPart>
        <name>Fe</name>
        <dbReference type="ChEBI" id="CHEBI:18248"/>
    </ligandPart>
</feature>
<dbReference type="GO" id="GO:0046872">
    <property type="term" value="F:metal ion binding"/>
    <property type="evidence" value="ECO:0007669"/>
    <property type="project" value="UniProtKB-KW"/>
</dbReference>
<evidence type="ECO:0000256" key="6">
    <source>
        <dbReference type="PIRSR" id="PIRSR602322-1"/>
    </source>
</evidence>
<dbReference type="InterPro" id="IPR036280">
    <property type="entry name" value="Multihaem_cyt_sf"/>
</dbReference>
<feature type="domain" description="Class III cytochrome C" evidence="8">
    <location>
        <begin position="46"/>
        <end position="137"/>
    </location>
</feature>
<feature type="binding site" description="axial binding residue" evidence="6">
    <location>
        <position position="71"/>
    </location>
    <ligand>
        <name>heme c</name>
        <dbReference type="ChEBI" id="CHEBI:61717"/>
        <label>1</label>
    </ligand>
    <ligandPart>
        <name>Fe</name>
        <dbReference type="ChEBI" id="CHEBI:18248"/>
    </ligandPart>
</feature>
<evidence type="ECO:0000256" key="5">
    <source>
        <dbReference type="ARBA" id="ARBA00023004"/>
    </source>
</evidence>
<dbReference type="GO" id="GO:0020037">
    <property type="term" value="F:heme binding"/>
    <property type="evidence" value="ECO:0007669"/>
    <property type="project" value="InterPro"/>
</dbReference>
<dbReference type="RefSeq" id="WP_052515534.1">
    <property type="nucleotide sequence ID" value="NZ_AZAC01000067.1"/>
</dbReference>
<comment type="caution">
    <text evidence="9">The sequence shown here is derived from an EMBL/GenBank/DDBJ whole genome shotgun (WGS) entry which is preliminary data.</text>
</comment>
<evidence type="ECO:0000256" key="1">
    <source>
        <dbReference type="ARBA" id="ARBA00022448"/>
    </source>
</evidence>
<proteinExistence type="predicted"/>
<feature type="binding site" description="axial binding residue" evidence="6">
    <location>
        <position position="57"/>
    </location>
    <ligand>
        <name>heme c</name>
        <dbReference type="ChEBI" id="CHEBI:61717"/>
        <label>1</label>
    </ligand>
    <ligandPart>
        <name>Fe</name>
        <dbReference type="ChEBI" id="CHEBI:18248"/>
    </ligandPart>
</feature>
<feature type="binding site" description="axial binding residue" evidence="6">
    <location>
        <position position="73"/>
    </location>
    <ligand>
        <name>heme c</name>
        <dbReference type="ChEBI" id="CHEBI:61717"/>
        <label>1</label>
    </ligand>
    <ligandPart>
        <name>Fe</name>
        <dbReference type="ChEBI" id="CHEBI:18248"/>
    </ligandPart>
</feature>
<feature type="signal peptide" evidence="7">
    <location>
        <begin position="1"/>
        <end position="26"/>
    </location>
</feature>
<feature type="binding site" description="axial binding residue" evidence="6">
    <location>
        <position position="116"/>
    </location>
    <ligand>
        <name>heme c</name>
        <dbReference type="ChEBI" id="CHEBI:61717"/>
        <label>1</label>
    </ligand>
    <ligandPart>
        <name>Fe</name>
        <dbReference type="ChEBI" id="CHEBI:18248"/>
    </ligandPart>
</feature>
<feature type="binding site" description="covalent" evidence="6">
    <location>
        <position position="133"/>
    </location>
    <ligand>
        <name>heme c</name>
        <dbReference type="ChEBI" id="CHEBI:61717"/>
        <label>4</label>
    </ligand>
</feature>
<reference evidence="9 10" key="1">
    <citation type="submission" date="2013-11" db="EMBL/GenBank/DDBJ databases">
        <title>Metagenomic analysis of a methanogenic consortium involved in long chain n-alkane degradation.</title>
        <authorList>
            <person name="Davidova I.A."/>
            <person name="Callaghan A.V."/>
            <person name="Wawrik B."/>
            <person name="Pruitt S."/>
            <person name="Marks C."/>
            <person name="Duncan K.E."/>
            <person name="Suflita J.M."/>
        </authorList>
    </citation>
    <scope>NUCLEOTIDE SEQUENCE [LARGE SCALE GENOMIC DNA]</scope>
    <source>
        <strain evidence="9 10">SPR</strain>
    </source>
</reference>
<evidence type="ECO:0000256" key="7">
    <source>
        <dbReference type="SAM" id="SignalP"/>
    </source>
</evidence>